<feature type="compositionally biased region" description="Basic and acidic residues" evidence="1">
    <location>
        <begin position="379"/>
        <end position="391"/>
    </location>
</feature>
<accession>A0A8H5HKP3</accession>
<organism evidence="2 3">
    <name type="scientific">Tricholomella constricta</name>
    <dbReference type="NCBI Taxonomy" id="117010"/>
    <lineage>
        <taxon>Eukaryota</taxon>
        <taxon>Fungi</taxon>
        <taxon>Dikarya</taxon>
        <taxon>Basidiomycota</taxon>
        <taxon>Agaricomycotina</taxon>
        <taxon>Agaricomycetes</taxon>
        <taxon>Agaricomycetidae</taxon>
        <taxon>Agaricales</taxon>
        <taxon>Tricholomatineae</taxon>
        <taxon>Lyophyllaceae</taxon>
        <taxon>Tricholomella</taxon>
    </lineage>
</organism>
<feature type="compositionally biased region" description="Gly residues" evidence="1">
    <location>
        <begin position="971"/>
        <end position="989"/>
    </location>
</feature>
<feature type="compositionally biased region" description="Polar residues" evidence="1">
    <location>
        <begin position="395"/>
        <end position="415"/>
    </location>
</feature>
<feature type="compositionally biased region" description="Acidic residues" evidence="1">
    <location>
        <begin position="329"/>
        <end position="341"/>
    </location>
</feature>
<feature type="compositionally biased region" description="Polar residues" evidence="1">
    <location>
        <begin position="253"/>
        <end position="262"/>
    </location>
</feature>
<reference evidence="2 3" key="1">
    <citation type="journal article" date="2020" name="ISME J.">
        <title>Uncovering the hidden diversity of litter-decomposition mechanisms in mushroom-forming fungi.</title>
        <authorList>
            <person name="Floudas D."/>
            <person name="Bentzer J."/>
            <person name="Ahren D."/>
            <person name="Johansson T."/>
            <person name="Persson P."/>
            <person name="Tunlid A."/>
        </authorList>
    </citation>
    <scope>NUCLEOTIDE SEQUENCE [LARGE SCALE GENOMIC DNA]</scope>
    <source>
        <strain evidence="2 3">CBS 661.87</strain>
    </source>
</reference>
<feature type="compositionally biased region" description="Polar residues" evidence="1">
    <location>
        <begin position="183"/>
        <end position="194"/>
    </location>
</feature>
<feature type="compositionally biased region" description="Low complexity" evidence="1">
    <location>
        <begin position="1259"/>
        <end position="1274"/>
    </location>
</feature>
<keyword evidence="3" id="KW-1185">Reference proteome</keyword>
<feature type="compositionally biased region" description="Low complexity" evidence="1">
    <location>
        <begin position="199"/>
        <end position="217"/>
    </location>
</feature>
<gene>
    <name evidence="2" type="ORF">D9615_001007</name>
</gene>
<feature type="compositionally biased region" description="Low complexity" evidence="1">
    <location>
        <begin position="476"/>
        <end position="489"/>
    </location>
</feature>
<feature type="compositionally biased region" description="Pro residues" evidence="1">
    <location>
        <begin position="167"/>
        <end position="176"/>
    </location>
</feature>
<feature type="compositionally biased region" description="Low complexity" evidence="1">
    <location>
        <begin position="687"/>
        <end position="720"/>
    </location>
</feature>
<feature type="compositionally biased region" description="Basic and acidic residues" evidence="1">
    <location>
        <begin position="1020"/>
        <end position="1038"/>
    </location>
</feature>
<feature type="compositionally biased region" description="Low complexity" evidence="1">
    <location>
        <begin position="535"/>
        <end position="550"/>
    </location>
</feature>
<feature type="compositionally biased region" description="Basic and acidic residues" evidence="1">
    <location>
        <begin position="789"/>
        <end position="799"/>
    </location>
</feature>
<feature type="compositionally biased region" description="Low complexity" evidence="1">
    <location>
        <begin position="631"/>
        <end position="647"/>
    </location>
</feature>
<feature type="compositionally biased region" description="Low complexity" evidence="1">
    <location>
        <begin position="228"/>
        <end position="243"/>
    </location>
</feature>
<protein>
    <submittedName>
        <fullName evidence="2">Uncharacterized protein</fullName>
    </submittedName>
</protein>
<feature type="compositionally biased region" description="Gly residues" evidence="1">
    <location>
        <begin position="1249"/>
        <end position="1258"/>
    </location>
</feature>
<comment type="caution">
    <text evidence="2">The sequence shown here is derived from an EMBL/GenBank/DDBJ whole genome shotgun (WGS) entry which is preliminary data.</text>
</comment>
<evidence type="ECO:0000256" key="1">
    <source>
        <dbReference type="SAM" id="MobiDB-lite"/>
    </source>
</evidence>
<feature type="compositionally biased region" description="Polar residues" evidence="1">
    <location>
        <begin position="147"/>
        <end position="166"/>
    </location>
</feature>
<feature type="compositionally biased region" description="Low complexity" evidence="1">
    <location>
        <begin position="82"/>
        <end position="97"/>
    </location>
</feature>
<feature type="compositionally biased region" description="Polar residues" evidence="1">
    <location>
        <begin position="855"/>
        <end position="869"/>
    </location>
</feature>
<feature type="compositionally biased region" description="Basic and acidic residues" evidence="1">
    <location>
        <begin position="650"/>
        <end position="673"/>
    </location>
</feature>
<feature type="compositionally biased region" description="Polar residues" evidence="1">
    <location>
        <begin position="830"/>
        <end position="843"/>
    </location>
</feature>
<dbReference type="Proteomes" id="UP000565441">
    <property type="component" value="Unassembled WGS sequence"/>
</dbReference>
<feature type="region of interest" description="Disordered" evidence="1">
    <location>
        <begin position="601"/>
        <end position="1038"/>
    </location>
</feature>
<name>A0A8H5HKP3_9AGAR</name>
<evidence type="ECO:0000313" key="2">
    <source>
        <dbReference type="EMBL" id="KAF5385047.1"/>
    </source>
</evidence>
<feature type="compositionally biased region" description="Low complexity" evidence="1">
    <location>
        <begin position="946"/>
        <end position="955"/>
    </location>
</feature>
<feature type="region of interest" description="Disordered" evidence="1">
    <location>
        <begin position="1249"/>
        <end position="1344"/>
    </location>
</feature>
<feature type="compositionally biased region" description="Acidic residues" evidence="1">
    <location>
        <begin position="763"/>
        <end position="780"/>
    </location>
</feature>
<evidence type="ECO:0000313" key="3">
    <source>
        <dbReference type="Proteomes" id="UP000565441"/>
    </source>
</evidence>
<dbReference type="OrthoDB" id="2687738at2759"/>
<feature type="compositionally biased region" description="Low complexity" evidence="1">
    <location>
        <begin position="905"/>
        <end position="916"/>
    </location>
</feature>
<dbReference type="EMBL" id="JAACJP010000004">
    <property type="protein sequence ID" value="KAF5385047.1"/>
    <property type="molecule type" value="Genomic_DNA"/>
</dbReference>
<proteinExistence type="predicted"/>
<feature type="region of interest" description="Disordered" evidence="1">
    <location>
        <begin position="467"/>
        <end position="576"/>
    </location>
</feature>
<feature type="region of interest" description="Disordered" evidence="1">
    <location>
        <begin position="1"/>
        <end position="434"/>
    </location>
</feature>
<sequence length="1344" mass="139039">MHSLAGLFGRKSKSSSKQRGHETDSGLSSPATDYITPDRSLPSSPNGRSSTRDHPPSSVYPSIAQAASSSKLRLPFSRKKVSAAASTTSVVTTFSASQDSNFGTPPRPSYLNSRSSTSAASETEVDNRRLRPPPSKSAIFAAYGDPNLSTRSLPNEHASLTITTSCPDPPPPPPKKPGLFHWSKSSPSSPQTTFRKPKTSSPTQLSPTSPTSDPNSSFNLKSFRHVVPPTSTASPNASNASLSPPIPRPRGLSINSDSSQRISVAAFREAQARRSTAGSPVPSVRAPSPGPLLSPSYAPRPHQHHTASAPAVPQHLQKRRSSGLAYASDSDETDSSEDDASESNGSASPPRNGGGIMRRQRTVTKRAEVDVPTIRGRGTKSEVGHGAHRDFTPSPRVQSGYNNLTSQYPLPSTPTEAEESGRRSQSSLGFNLGMRPRASASASALTPSAAAKRASIVAAANAMPPMIGTGKRHSRSSSAHSISVAVTTSTPVHTHTRSRARISPSSDSDSDDDAPLATLVPPRRPGSAMSSVSNRSLRSTATRSATTPLPAVKPLIDINELTQGRPRPRPGASLDGFTGGATLLSFSGTSTTTTTVVGAAANPVPTSVSPPTKFVSPPSSPPREARHLANSSGSGQQQPQQLRSSGGAPIRREASPAVGGEERERDRLGERLTRVVQLKARAGFGSGSSSGSTTSGSVLGVTTTTTTMAATTPSTNTNTHTKPKLNPPPTPTFPTKLSPPEEDLAAVLGAGIHLVHRTGDSATDSEPESEESESDLDSEDGFTKVATGKRKEKEKEQDRIAPIPIKQRAPPPAFSVTSRPNRSDDRATGDRTSMASTNALGQDQAQAQARQRQRSSTLIPSSSNTTFGVSASMKPAIPNSSSSSAKESGKSTNTTTAAPAPRQRSSTLLPSSLSSSGMGNNGVSKNAGGAVAMPSRPFAAARRESPASSTGDSSSGRAPFTPKDGSDLGVGVRGGGAESVSGGWSGGVSGLTVKGKHIKRQSVSFEDDFRDPSRPQTKGKGGEAGDREEKRRERRRSEAKAAIELGNVINGRGPVVVDDDDDDDLPINQTLGGGARMSTLNPMMAMGGVPMGYGPGMPPGWNGMNMPMNPNMNMNMMGPNPGMLSPGQFMPQGGADPNFMAAHQQAMMFAKQAYQMAVAQQAMAAAGDEWERGSTIGGFGGGGGGSVYGGTSPSVVGGSQYGVNPMMMGMGMGMGMQGPGNGWSTGSVVFPGPSRSMYGGLSGARSEYGGGGGGGGGQWSSSKSSYGESFGPSSNRYSRAGANQGRSARDSGFFPPVPPIPQQNASSPGRGGSAAPRARTTSQPASPSRGVRRAPPPSSWKAGV</sequence>